<dbReference type="PANTHER" id="PTHR43133:SF51">
    <property type="entry name" value="RNA POLYMERASE SIGMA FACTOR"/>
    <property type="match status" value="1"/>
</dbReference>
<sequence length="175" mass="20475">MSDLNIEYLQLVTRHQAAIYGYIRSIAPGIDTEDVLQETNIILWDKADQFEPSTNFKAFAFRIAHLKTLECLRQKKREHWLQFDTDLLEAVARFQTNDLDQGPGRQHALRHCLAQLPDDDRELIHARYTKQQTVRSMAKNMNRTEGSLQQLFFRLRNSLKTCIERELLKEGEATT</sequence>
<evidence type="ECO:0000259" key="5">
    <source>
        <dbReference type="Pfam" id="PF04542"/>
    </source>
</evidence>
<keyword evidence="2" id="KW-0805">Transcription regulation</keyword>
<evidence type="ECO:0000256" key="3">
    <source>
        <dbReference type="ARBA" id="ARBA00023082"/>
    </source>
</evidence>
<dbReference type="KEGG" id="osu:NT6N_26330"/>
<keyword evidence="6" id="KW-0240">DNA-directed RNA polymerase</keyword>
<protein>
    <submittedName>
        <fullName evidence="6">DNA-directed RNA polymerase sigma-70 factor</fullName>
    </submittedName>
</protein>
<name>A0AAT9FNQ4_9BACT</name>
<dbReference type="GO" id="GO:0016987">
    <property type="term" value="F:sigma factor activity"/>
    <property type="evidence" value="ECO:0007669"/>
    <property type="project" value="UniProtKB-KW"/>
</dbReference>
<comment type="similarity">
    <text evidence="1">Belongs to the sigma-70 factor family. ECF subfamily.</text>
</comment>
<dbReference type="EMBL" id="AP026866">
    <property type="protein sequence ID" value="BDS07593.1"/>
    <property type="molecule type" value="Genomic_DNA"/>
</dbReference>
<keyword evidence="3" id="KW-0731">Sigma factor</keyword>
<dbReference type="Gene3D" id="1.10.1740.10">
    <property type="match status" value="1"/>
</dbReference>
<dbReference type="SUPFAM" id="SSF88946">
    <property type="entry name" value="Sigma2 domain of RNA polymerase sigma factors"/>
    <property type="match status" value="1"/>
</dbReference>
<dbReference type="PANTHER" id="PTHR43133">
    <property type="entry name" value="RNA POLYMERASE ECF-TYPE SIGMA FACTO"/>
    <property type="match status" value="1"/>
</dbReference>
<dbReference type="InterPro" id="IPR014284">
    <property type="entry name" value="RNA_pol_sigma-70_dom"/>
</dbReference>
<dbReference type="NCBIfam" id="TIGR02937">
    <property type="entry name" value="sigma70-ECF"/>
    <property type="match status" value="1"/>
</dbReference>
<gene>
    <name evidence="6" type="ORF">NT6N_26330</name>
</gene>
<evidence type="ECO:0000313" key="6">
    <source>
        <dbReference type="EMBL" id="BDS07593.1"/>
    </source>
</evidence>
<accession>A0AAT9FNQ4</accession>
<dbReference type="Gene3D" id="1.10.10.10">
    <property type="entry name" value="Winged helix-like DNA-binding domain superfamily/Winged helix DNA-binding domain"/>
    <property type="match status" value="1"/>
</dbReference>
<dbReference type="GO" id="GO:0000428">
    <property type="term" value="C:DNA-directed RNA polymerase complex"/>
    <property type="evidence" value="ECO:0007669"/>
    <property type="project" value="UniProtKB-KW"/>
</dbReference>
<dbReference type="InterPro" id="IPR013325">
    <property type="entry name" value="RNA_pol_sigma_r2"/>
</dbReference>
<dbReference type="AlphaFoldDB" id="A0AAT9FNQ4"/>
<evidence type="ECO:0000256" key="1">
    <source>
        <dbReference type="ARBA" id="ARBA00010641"/>
    </source>
</evidence>
<dbReference type="InterPro" id="IPR013324">
    <property type="entry name" value="RNA_pol_sigma_r3/r4-like"/>
</dbReference>
<evidence type="ECO:0000256" key="2">
    <source>
        <dbReference type="ARBA" id="ARBA00023015"/>
    </source>
</evidence>
<dbReference type="Pfam" id="PF04542">
    <property type="entry name" value="Sigma70_r2"/>
    <property type="match status" value="1"/>
</dbReference>
<dbReference type="SUPFAM" id="SSF88659">
    <property type="entry name" value="Sigma3 and sigma4 domains of RNA polymerase sigma factors"/>
    <property type="match status" value="1"/>
</dbReference>
<dbReference type="InterPro" id="IPR039425">
    <property type="entry name" value="RNA_pol_sigma-70-like"/>
</dbReference>
<dbReference type="NCBIfam" id="TIGR02989">
    <property type="entry name" value="Sig-70_gvs1"/>
    <property type="match status" value="1"/>
</dbReference>
<proteinExistence type="inferred from homology"/>
<dbReference type="InterPro" id="IPR036388">
    <property type="entry name" value="WH-like_DNA-bd_sf"/>
</dbReference>
<dbReference type="GO" id="GO:0006352">
    <property type="term" value="P:DNA-templated transcription initiation"/>
    <property type="evidence" value="ECO:0007669"/>
    <property type="project" value="InterPro"/>
</dbReference>
<dbReference type="InterPro" id="IPR007627">
    <property type="entry name" value="RNA_pol_sigma70_r2"/>
</dbReference>
<feature type="domain" description="RNA polymerase sigma-70 region 2" evidence="5">
    <location>
        <begin position="11"/>
        <end position="77"/>
    </location>
</feature>
<evidence type="ECO:0000256" key="4">
    <source>
        <dbReference type="ARBA" id="ARBA00023163"/>
    </source>
</evidence>
<dbReference type="InterPro" id="IPR014331">
    <property type="entry name" value="RNA_pol_sigma70_ECF_RHOBA"/>
</dbReference>
<organism evidence="6">
    <name type="scientific">Oceaniferula spumae</name>
    <dbReference type="NCBI Taxonomy" id="2979115"/>
    <lineage>
        <taxon>Bacteria</taxon>
        <taxon>Pseudomonadati</taxon>
        <taxon>Verrucomicrobiota</taxon>
        <taxon>Verrucomicrobiia</taxon>
        <taxon>Verrucomicrobiales</taxon>
        <taxon>Verrucomicrobiaceae</taxon>
        <taxon>Oceaniferula</taxon>
    </lineage>
</organism>
<keyword evidence="4" id="KW-0804">Transcription</keyword>
<reference evidence="6" key="1">
    <citation type="submission" date="2024-07" db="EMBL/GenBank/DDBJ databases">
        <title>Complete genome sequence of Verrucomicrobiaceae bacterium NT6N.</title>
        <authorList>
            <person name="Huang C."/>
            <person name="Takami H."/>
            <person name="Hamasaki K."/>
        </authorList>
    </citation>
    <scope>NUCLEOTIDE SEQUENCE</scope>
    <source>
        <strain evidence="6">NT6N</strain>
    </source>
</reference>